<dbReference type="Proteomes" id="UP001379533">
    <property type="component" value="Chromosome"/>
</dbReference>
<dbReference type="Pfam" id="PF13508">
    <property type="entry name" value="Acetyltransf_7"/>
    <property type="match status" value="1"/>
</dbReference>
<organism evidence="2 3">
    <name type="scientific">Pendulispora brunnea</name>
    <dbReference type="NCBI Taxonomy" id="2905690"/>
    <lineage>
        <taxon>Bacteria</taxon>
        <taxon>Pseudomonadati</taxon>
        <taxon>Myxococcota</taxon>
        <taxon>Myxococcia</taxon>
        <taxon>Myxococcales</taxon>
        <taxon>Sorangiineae</taxon>
        <taxon>Pendulisporaceae</taxon>
        <taxon>Pendulispora</taxon>
    </lineage>
</organism>
<keyword evidence="3" id="KW-1185">Reference proteome</keyword>
<dbReference type="EMBL" id="CP089982">
    <property type="protein sequence ID" value="WXA93256.1"/>
    <property type="molecule type" value="Genomic_DNA"/>
</dbReference>
<dbReference type="SUPFAM" id="SSF55729">
    <property type="entry name" value="Acyl-CoA N-acyltransferases (Nat)"/>
    <property type="match status" value="1"/>
</dbReference>
<gene>
    <name evidence="2" type="ORF">LZC95_43240</name>
</gene>
<feature type="domain" description="N-acetyltransferase" evidence="1">
    <location>
        <begin position="76"/>
        <end position="169"/>
    </location>
</feature>
<dbReference type="InterPro" id="IPR016181">
    <property type="entry name" value="Acyl_CoA_acyltransferase"/>
</dbReference>
<reference evidence="2 3" key="1">
    <citation type="submission" date="2021-12" db="EMBL/GenBank/DDBJ databases">
        <title>Discovery of the Pendulisporaceae a myxobacterial family with distinct sporulation behavior and unique specialized metabolism.</title>
        <authorList>
            <person name="Garcia R."/>
            <person name="Popoff A."/>
            <person name="Bader C.D."/>
            <person name="Loehr J."/>
            <person name="Walesch S."/>
            <person name="Walt C."/>
            <person name="Boldt J."/>
            <person name="Bunk B."/>
            <person name="Haeckl F.J.F.P.J."/>
            <person name="Gunesch A.P."/>
            <person name="Birkelbach J."/>
            <person name="Nuebel U."/>
            <person name="Pietschmann T."/>
            <person name="Bach T."/>
            <person name="Mueller R."/>
        </authorList>
    </citation>
    <scope>NUCLEOTIDE SEQUENCE [LARGE SCALE GENOMIC DNA]</scope>
    <source>
        <strain evidence="2 3">MSr12523</strain>
    </source>
</reference>
<dbReference type="PANTHER" id="PTHR42791">
    <property type="entry name" value="GNAT FAMILY ACETYLTRANSFERASE"/>
    <property type="match status" value="1"/>
</dbReference>
<dbReference type="PANTHER" id="PTHR42791:SF1">
    <property type="entry name" value="N-ACETYLTRANSFERASE DOMAIN-CONTAINING PROTEIN"/>
    <property type="match status" value="1"/>
</dbReference>
<evidence type="ECO:0000259" key="1">
    <source>
        <dbReference type="PROSITE" id="PS51186"/>
    </source>
</evidence>
<dbReference type="InterPro" id="IPR052523">
    <property type="entry name" value="Trichothecene_AcTrans"/>
</dbReference>
<sequence length="172" mass="18897">MRIFFRGNLAIHAHCTYIDRDARGIAATLTVVPPGGVRVSLPEMLKNGLASLLLAQGPSVLRRMHVLDRAFKEADTAVAPGPHWYLHMMAVRGDLRGRGLGSKLASACLQRIVDEDDTHDRHYPTTLATQLETNCVFYRRLGFVDAGARIMMGAAGAPYTTFLMHRPAKTNA</sequence>
<dbReference type="CDD" id="cd04301">
    <property type="entry name" value="NAT_SF"/>
    <property type="match status" value="1"/>
</dbReference>
<dbReference type="RefSeq" id="WP_394843855.1">
    <property type="nucleotide sequence ID" value="NZ_CP089982.1"/>
</dbReference>
<protein>
    <submittedName>
        <fullName evidence="2">GNAT family N-acetyltransferase</fullName>
    </submittedName>
</protein>
<evidence type="ECO:0000313" key="3">
    <source>
        <dbReference type="Proteomes" id="UP001379533"/>
    </source>
</evidence>
<dbReference type="Gene3D" id="3.40.630.30">
    <property type="match status" value="1"/>
</dbReference>
<dbReference type="InterPro" id="IPR000182">
    <property type="entry name" value="GNAT_dom"/>
</dbReference>
<proteinExistence type="predicted"/>
<dbReference type="PROSITE" id="PS51186">
    <property type="entry name" value="GNAT"/>
    <property type="match status" value="1"/>
</dbReference>
<name>A0ABZ2K3I0_9BACT</name>
<accession>A0ABZ2K3I0</accession>
<evidence type="ECO:0000313" key="2">
    <source>
        <dbReference type="EMBL" id="WXA93256.1"/>
    </source>
</evidence>